<keyword evidence="5" id="KW-0217">Developmental protein</keyword>
<feature type="transmembrane region" description="Helical" evidence="22">
    <location>
        <begin position="15"/>
        <end position="35"/>
    </location>
</feature>
<dbReference type="FunFam" id="1.10.510.10:FF:000373">
    <property type="entry name" value="Receptor protein-tyrosine kinase"/>
    <property type="match status" value="1"/>
</dbReference>
<dbReference type="Proteomes" id="UP000078492">
    <property type="component" value="Unassembled WGS sequence"/>
</dbReference>
<dbReference type="STRING" id="471704.A0A195E548"/>
<dbReference type="EMBL" id="KQ979657">
    <property type="protein sequence ID" value="KYN19979.1"/>
    <property type="molecule type" value="Genomic_DNA"/>
</dbReference>
<organism evidence="25 26">
    <name type="scientific">Trachymyrmex cornetzi</name>
    <dbReference type="NCBI Taxonomy" id="471704"/>
    <lineage>
        <taxon>Eukaryota</taxon>
        <taxon>Metazoa</taxon>
        <taxon>Ecdysozoa</taxon>
        <taxon>Arthropoda</taxon>
        <taxon>Hexapoda</taxon>
        <taxon>Insecta</taxon>
        <taxon>Pterygota</taxon>
        <taxon>Neoptera</taxon>
        <taxon>Endopterygota</taxon>
        <taxon>Hymenoptera</taxon>
        <taxon>Apocrita</taxon>
        <taxon>Aculeata</taxon>
        <taxon>Formicoidea</taxon>
        <taxon>Formicidae</taxon>
        <taxon>Myrmicinae</taxon>
        <taxon>Trachymyrmex</taxon>
    </lineage>
</organism>
<dbReference type="GO" id="GO:0007169">
    <property type="term" value="P:cell surface receptor protein tyrosine kinase signaling pathway"/>
    <property type="evidence" value="ECO:0007669"/>
    <property type="project" value="InterPro"/>
</dbReference>
<keyword evidence="11" id="KW-0418">Kinase</keyword>
<keyword evidence="14 22" id="KW-0472">Membrane</keyword>
<keyword evidence="26" id="KW-1185">Reference proteome</keyword>
<keyword evidence="10 21" id="KW-0547">Nucleotide-binding</keyword>
<evidence type="ECO:0000256" key="10">
    <source>
        <dbReference type="ARBA" id="ARBA00022741"/>
    </source>
</evidence>
<dbReference type="InterPro" id="IPR017441">
    <property type="entry name" value="Protein_kinase_ATP_BS"/>
</dbReference>
<feature type="transmembrane region" description="Helical" evidence="22">
    <location>
        <begin position="263"/>
        <end position="284"/>
    </location>
</feature>
<keyword evidence="9 22" id="KW-0812">Transmembrane</keyword>
<feature type="transmembrane region" description="Helical" evidence="22">
    <location>
        <begin position="239"/>
        <end position="257"/>
    </location>
</feature>
<dbReference type="GO" id="GO:0008324">
    <property type="term" value="F:monoatomic cation transmembrane transporter activity"/>
    <property type="evidence" value="ECO:0007669"/>
    <property type="project" value="InterPro"/>
</dbReference>
<protein>
    <recommendedName>
        <fullName evidence="4">receptor protein-tyrosine kinase</fullName>
        <ecNumber evidence="4">2.7.10.1</ecNumber>
    </recommendedName>
</protein>
<dbReference type="Pfam" id="PF07714">
    <property type="entry name" value="PK_Tyr_Ser-Thr"/>
    <property type="match status" value="1"/>
</dbReference>
<dbReference type="GO" id="GO:0005886">
    <property type="term" value="C:plasma membrane"/>
    <property type="evidence" value="ECO:0007669"/>
    <property type="project" value="UniProtKB-SubCell"/>
</dbReference>
<keyword evidence="19" id="KW-0393">Immunoglobulin domain</keyword>
<comment type="similarity">
    <text evidence="3">Belongs to the cation diffusion facilitator (CDF) transporter (TC 2.A.4) family. SLC30A subfamily.</text>
</comment>
<accession>A0A195E548</accession>
<keyword evidence="15" id="KW-0829">Tyrosine-protein kinase</keyword>
<evidence type="ECO:0000256" key="20">
    <source>
        <dbReference type="ARBA" id="ARBA00051243"/>
    </source>
</evidence>
<evidence type="ECO:0000256" key="9">
    <source>
        <dbReference type="ARBA" id="ARBA00022692"/>
    </source>
</evidence>
<evidence type="ECO:0000256" key="5">
    <source>
        <dbReference type="ARBA" id="ARBA00022473"/>
    </source>
</evidence>
<name>A0A195E548_9HYME</name>
<dbReference type="InterPro" id="IPR011009">
    <property type="entry name" value="Kinase-like_dom_sf"/>
</dbReference>
<dbReference type="PROSITE" id="PS50011">
    <property type="entry name" value="PROTEIN_KINASE_DOM"/>
    <property type="match status" value="1"/>
</dbReference>
<evidence type="ECO:0000256" key="13">
    <source>
        <dbReference type="ARBA" id="ARBA00022989"/>
    </source>
</evidence>
<evidence type="ECO:0000256" key="6">
    <source>
        <dbReference type="ARBA" id="ARBA00022475"/>
    </source>
</evidence>
<keyword evidence="17 25" id="KW-0675">Receptor</keyword>
<dbReference type="FunFam" id="3.30.200.20:FF:000384">
    <property type="entry name" value="Receptor protein-tyrosine kinase"/>
    <property type="match status" value="1"/>
</dbReference>
<feature type="transmembrane region" description="Helical" evidence="22">
    <location>
        <begin position="159"/>
        <end position="179"/>
    </location>
</feature>
<dbReference type="PROSITE" id="PS00240">
    <property type="entry name" value="RECEPTOR_TYR_KIN_III"/>
    <property type="match status" value="1"/>
</dbReference>
<dbReference type="Gene3D" id="1.20.1510.10">
    <property type="entry name" value="Cation efflux protein transmembrane domain"/>
    <property type="match status" value="1"/>
</dbReference>
<dbReference type="GO" id="GO:0043235">
    <property type="term" value="C:receptor complex"/>
    <property type="evidence" value="ECO:0007669"/>
    <property type="project" value="TreeGrafter"/>
</dbReference>
<dbReference type="SUPFAM" id="SSF48726">
    <property type="entry name" value="Immunoglobulin"/>
    <property type="match status" value="4"/>
</dbReference>
<keyword evidence="12 21" id="KW-0067">ATP-binding</keyword>
<feature type="transmembrane region" description="Helical" evidence="22">
    <location>
        <begin position="41"/>
        <end position="62"/>
    </location>
</feature>
<comment type="subcellular location">
    <subcellularLocation>
        <location evidence="2">Cell membrane</location>
        <topology evidence="2">Single-pass type I membrane protein</topology>
    </subcellularLocation>
    <subcellularLocation>
        <location evidence="1">Membrane</location>
        <topology evidence="1">Multi-pass membrane protein</topology>
    </subcellularLocation>
</comment>
<keyword evidence="7" id="KW-0597">Phosphoprotein</keyword>
<evidence type="ECO:0000256" key="2">
    <source>
        <dbReference type="ARBA" id="ARBA00004251"/>
    </source>
</evidence>
<dbReference type="SUPFAM" id="SSF161111">
    <property type="entry name" value="Cation efflux protein transmembrane domain-like"/>
    <property type="match status" value="2"/>
</dbReference>
<evidence type="ECO:0000256" key="21">
    <source>
        <dbReference type="PROSITE-ProRule" id="PRU10141"/>
    </source>
</evidence>
<evidence type="ECO:0000256" key="15">
    <source>
        <dbReference type="ARBA" id="ARBA00023137"/>
    </source>
</evidence>
<evidence type="ECO:0000256" key="3">
    <source>
        <dbReference type="ARBA" id="ARBA00008873"/>
    </source>
</evidence>
<evidence type="ECO:0000256" key="17">
    <source>
        <dbReference type="ARBA" id="ARBA00023170"/>
    </source>
</evidence>
<evidence type="ECO:0000256" key="12">
    <source>
        <dbReference type="ARBA" id="ARBA00022840"/>
    </source>
</evidence>
<dbReference type="PANTHER" id="PTHR24416:SF600">
    <property type="entry name" value="PDGF- AND VEGF-RECEPTOR RELATED, ISOFORM J"/>
    <property type="match status" value="1"/>
</dbReference>
<dbReference type="PROSITE" id="PS00107">
    <property type="entry name" value="PROTEIN_KINASE_ATP"/>
    <property type="match status" value="1"/>
</dbReference>
<feature type="domain" description="Ig-like" evidence="24">
    <location>
        <begin position="940"/>
        <end position="1034"/>
    </location>
</feature>
<dbReference type="InterPro" id="IPR001245">
    <property type="entry name" value="Ser-Thr/Tyr_kinase_cat_dom"/>
</dbReference>
<dbReference type="Gene3D" id="1.10.510.10">
    <property type="entry name" value="Transferase(Phosphotransferase) domain 1"/>
    <property type="match status" value="1"/>
</dbReference>
<dbReference type="GO" id="GO:0004714">
    <property type="term" value="F:transmembrane receptor protein tyrosine kinase activity"/>
    <property type="evidence" value="ECO:0007669"/>
    <property type="project" value="UniProtKB-EC"/>
</dbReference>
<dbReference type="InterPro" id="IPR027469">
    <property type="entry name" value="Cation_efflux_TMD_sf"/>
</dbReference>
<dbReference type="GO" id="GO:0005524">
    <property type="term" value="F:ATP binding"/>
    <property type="evidence" value="ECO:0007669"/>
    <property type="project" value="UniProtKB-UniRule"/>
</dbReference>
<evidence type="ECO:0000259" key="23">
    <source>
        <dbReference type="PROSITE" id="PS50011"/>
    </source>
</evidence>
<evidence type="ECO:0000256" key="1">
    <source>
        <dbReference type="ARBA" id="ARBA00004141"/>
    </source>
</evidence>
<dbReference type="InterPro" id="IPR003598">
    <property type="entry name" value="Ig_sub2"/>
</dbReference>
<feature type="domain" description="Ig-like" evidence="24">
    <location>
        <begin position="838"/>
        <end position="909"/>
    </location>
</feature>
<dbReference type="InterPro" id="IPR058533">
    <property type="entry name" value="Cation_efflux_TM"/>
</dbReference>
<dbReference type="Gene3D" id="2.60.40.10">
    <property type="entry name" value="Immunoglobulins"/>
    <property type="match status" value="5"/>
</dbReference>
<keyword evidence="13 22" id="KW-1133">Transmembrane helix</keyword>
<dbReference type="Pfam" id="PF01545">
    <property type="entry name" value="Cation_efflux"/>
    <property type="match status" value="2"/>
</dbReference>
<dbReference type="InterPro" id="IPR001824">
    <property type="entry name" value="Tyr_kinase_rcpt_3_CS"/>
</dbReference>
<evidence type="ECO:0000256" key="7">
    <source>
        <dbReference type="ARBA" id="ARBA00022553"/>
    </source>
</evidence>
<evidence type="ECO:0000256" key="4">
    <source>
        <dbReference type="ARBA" id="ARBA00011902"/>
    </source>
</evidence>
<sequence>MAVKEWFRRLQPVQLYLVLFFTTAFFLVEIVASHITHSLTLLLNAYHMLCNIVALIGCIASIKYSYRERYSNNSNCNSLGNSSICINGEEQGSVTSLSTKTKESWSDRRMKNTFGWARIDIVTMLVCCIILASFCFSLLMEALQTLVHIDHLDEMHHPLPVLCIGVSGILLNAFCYILIGGFTFNQGIFVHVTKSGDVILRRNVSSQETKDGEQQLSAQTRRSPLAIPKSEGLREMCRDVLGCVFVILVSILVYFTNSDVAKFIDPVFAIISSISLFVLCYPYMKESGLILLQTIPNHINIDCLKRELLVAFPGIVNVHDLHVWQLAKHQAICTVHIVFLNPMVYASITEQVTAFFVEMGITQVTVQPEFHKVNTSTPKKTEKNDEINDIYKYVFQRPNTVFGDTGWYGCADRNVEIITNSYEREDPEVNWLYVYVKSNTNLFVEADTYAHLSAVAGGSIVIPCRPTSPDLIPILSDNNVTVSKLVIHSRNRKIIFSNIYYEEELKNASFDPRIGFTIRNLLVKDSNWYKCSIEKDDEEHAVNYVLSVHLKQTLPDPKIQDESLLHVTRGQDLRVNCTVEVEISMRYVFDWNTPQQNSSRISTQQFRKQLDGNSVLVTCQLTILNVTDEDAGEYECVIRSIHDIKKITKNITIHDPQMKYIHLIPQHTDKYYQTESGNYIQWVVYVDGWPKPHLEWFKPNSEEIIESPKYFVNTSATATVLKIMSLSVIDSGNYTLEAKNDYMIEKLNFTLNVIDCRKYTVNIIMYNYLFITLVIDMTQSAAYSSSYRFESILKMPIEVSGKIKCKACNGLACDSVTDNILVSDGLGAFGIIGPKEPVTKGDDIELICAASVYNYTDEFTWTTLVNETEEPLMETERLHIVRHKTPFTYRSTLKLYRVQESDAQNYFCTGKIMNTMYYEAPDVLSDYTNYKLIIHDPVSPYFTKTNMNETKIRIIDVMAEGHKTVILQCFTEGMPKPTVMWYKDNVLLKENDQYFFKYDYQELNIKYLKHHDSGKYSCRAISRLGTNETYQQITVKNAKWHKLDIILATSIAILGFFLVILAIFFTIKVRREKKMRKELMEAGLMHFEEGALECLNPDLTVDDQAELLPYDKKWEFPRERLKLGKQLGSGEFGVVMKAEAHGICESETVTTVAVKMVRRTTNPTYVRALASELKIMVHLGKHLNVVNLLGACTKNISKRELLVIVEYCRFGNLHNYLLRHRNDFINQIDPKTGKLDLNIGMDILMRTNSVSSNNRIKYAALSFSRSLSANSDTGDVVVHYCPGTNPDSPDINFSPDGCINSNSSQPGWRSNYCGDYKDQHLKPICTQDLLSWAFQVARGMEYLCQRNVLHGDLAARNILLAEDNIVKICDFGLAKTMYKDGNYKKKGDGPVPIKWMAIESIRDRVFSTQSDIWSFGIVLWEFFTLAETPYPGMEAEKQYQKLIEGYRMEQPDYAIREVYNTMLQCWKAKPTLRPSFTDLVENIGNLLEESVRLHYISLNTPYMDMNTMNLEGGKNDYLTMMSAPDHAVLSSPSHDYVNSPFSKSAPDSSYLCMSPGCPTDESGIFSPRPHQEHSHFEFPSPASDSEDAVELSPMLKHSEEDPYLKPINVHERRAEFARQRQAIKDQTVDRPIDRDSGYCNAPRNLHLIDLNDTGVNDAQTDTTDKKDYTPSIICMQDNYVNMPKQKNDLRKGIPDSFSNPSYVMISNHEVDQKA</sequence>
<dbReference type="InterPro" id="IPR013783">
    <property type="entry name" value="Ig-like_fold"/>
</dbReference>
<dbReference type="SUPFAM" id="SSF56112">
    <property type="entry name" value="Protein kinase-like (PK-like)"/>
    <property type="match status" value="1"/>
</dbReference>
<dbReference type="InterPro" id="IPR000719">
    <property type="entry name" value="Prot_kinase_dom"/>
</dbReference>
<dbReference type="InterPro" id="IPR036179">
    <property type="entry name" value="Ig-like_dom_sf"/>
</dbReference>
<dbReference type="EC" id="2.7.10.1" evidence="4"/>
<dbReference type="InterPro" id="IPR007110">
    <property type="entry name" value="Ig-like_dom"/>
</dbReference>
<dbReference type="InterPro" id="IPR050122">
    <property type="entry name" value="RTK"/>
</dbReference>
<evidence type="ECO:0000256" key="19">
    <source>
        <dbReference type="ARBA" id="ARBA00023319"/>
    </source>
</evidence>
<keyword evidence="18" id="KW-0325">Glycoprotein</keyword>
<gene>
    <name evidence="25" type="ORF">ALC57_07749</name>
</gene>
<dbReference type="InterPro" id="IPR013151">
    <property type="entry name" value="Immunoglobulin_dom"/>
</dbReference>
<feature type="domain" description="Protein kinase" evidence="23">
    <location>
        <begin position="1121"/>
        <end position="1487"/>
    </location>
</feature>
<dbReference type="Gene3D" id="3.30.200.20">
    <property type="entry name" value="Phosphorylase Kinase, domain 1"/>
    <property type="match status" value="1"/>
</dbReference>
<keyword evidence="8" id="KW-0808">Transferase</keyword>
<evidence type="ECO:0000256" key="22">
    <source>
        <dbReference type="SAM" id="Phobius"/>
    </source>
</evidence>
<evidence type="ECO:0000256" key="8">
    <source>
        <dbReference type="ARBA" id="ARBA00022679"/>
    </source>
</evidence>
<dbReference type="InterPro" id="IPR003599">
    <property type="entry name" value="Ig_sub"/>
</dbReference>
<keyword evidence="6" id="KW-1003">Cell membrane</keyword>
<feature type="transmembrane region" description="Helical" evidence="22">
    <location>
        <begin position="119"/>
        <end position="139"/>
    </location>
</feature>
<comment type="catalytic activity">
    <reaction evidence="20">
        <text>L-tyrosyl-[protein] + ATP = O-phospho-L-tyrosyl-[protein] + ADP + H(+)</text>
        <dbReference type="Rhea" id="RHEA:10596"/>
        <dbReference type="Rhea" id="RHEA-COMP:10136"/>
        <dbReference type="Rhea" id="RHEA-COMP:20101"/>
        <dbReference type="ChEBI" id="CHEBI:15378"/>
        <dbReference type="ChEBI" id="CHEBI:30616"/>
        <dbReference type="ChEBI" id="CHEBI:46858"/>
        <dbReference type="ChEBI" id="CHEBI:61978"/>
        <dbReference type="ChEBI" id="CHEBI:456216"/>
        <dbReference type="EC" id="2.7.10.1"/>
    </reaction>
</comment>
<dbReference type="Pfam" id="PF00047">
    <property type="entry name" value="ig"/>
    <property type="match status" value="1"/>
</dbReference>
<reference evidence="25 26" key="1">
    <citation type="submission" date="2015-09" db="EMBL/GenBank/DDBJ databases">
        <title>Trachymyrmex cornetzi WGS genome.</title>
        <authorList>
            <person name="Nygaard S."/>
            <person name="Hu H."/>
            <person name="Boomsma J."/>
            <person name="Zhang G."/>
        </authorList>
    </citation>
    <scope>NUCLEOTIDE SEQUENCE [LARGE SCALE GENOMIC DNA]</scope>
    <source>
        <strain evidence="25">Tcor2-1</strain>
        <tissue evidence="25">Whole body</tissue>
    </source>
</reference>
<dbReference type="InterPro" id="IPR008266">
    <property type="entry name" value="Tyr_kinase_AS"/>
</dbReference>
<feature type="domain" description="Ig-like" evidence="24">
    <location>
        <begin position="557"/>
        <end position="652"/>
    </location>
</feature>
<proteinExistence type="inferred from homology"/>
<evidence type="ECO:0000313" key="26">
    <source>
        <dbReference type="Proteomes" id="UP000078492"/>
    </source>
</evidence>
<evidence type="ECO:0000256" key="11">
    <source>
        <dbReference type="ARBA" id="ARBA00022777"/>
    </source>
</evidence>
<dbReference type="PROSITE" id="PS50835">
    <property type="entry name" value="IG_LIKE"/>
    <property type="match status" value="3"/>
</dbReference>
<dbReference type="SMART" id="SM00409">
    <property type="entry name" value="IG"/>
    <property type="match status" value="5"/>
</dbReference>
<evidence type="ECO:0000256" key="18">
    <source>
        <dbReference type="ARBA" id="ARBA00023180"/>
    </source>
</evidence>
<feature type="binding site" evidence="21">
    <location>
        <position position="1155"/>
    </location>
    <ligand>
        <name>ATP</name>
        <dbReference type="ChEBI" id="CHEBI:30616"/>
    </ligand>
</feature>
<dbReference type="SMART" id="SM00408">
    <property type="entry name" value="IGc2"/>
    <property type="match status" value="3"/>
</dbReference>
<feature type="transmembrane region" description="Helical" evidence="22">
    <location>
        <begin position="1045"/>
        <end position="1067"/>
    </location>
</feature>
<dbReference type="PANTHER" id="PTHR24416">
    <property type="entry name" value="TYROSINE-PROTEIN KINASE RECEPTOR"/>
    <property type="match status" value="1"/>
</dbReference>
<dbReference type="InterPro" id="IPR002524">
    <property type="entry name" value="Cation_efflux"/>
</dbReference>
<evidence type="ECO:0000313" key="25">
    <source>
        <dbReference type="EMBL" id="KYN19979.1"/>
    </source>
</evidence>
<dbReference type="NCBIfam" id="TIGR01297">
    <property type="entry name" value="CDF"/>
    <property type="match status" value="1"/>
</dbReference>
<dbReference type="PROSITE" id="PS00109">
    <property type="entry name" value="PROTEIN_KINASE_TYR"/>
    <property type="match status" value="1"/>
</dbReference>
<evidence type="ECO:0000259" key="24">
    <source>
        <dbReference type="PROSITE" id="PS50835"/>
    </source>
</evidence>
<dbReference type="Pfam" id="PF07679">
    <property type="entry name" value="I-set"/>
    <property type="match status" value="2"/>
</dbReference>
<evidence type="ECO:0000256" key="16">
    <source>
        <dbReference type="ARBA" id="ARBA00023157"/>
    </source>
</evidence>
<keyword evidence="16" id="KW-1015">Disulfide bond</keyword>
<dbReference type="InterPro" id="IPR013098">
    <property type="entry name" value="Ig_I-set"/>
</dbReference>
<evidence type="ECO:0000256" key="14">
    <source>
        <dbReference type="ARBA" id="ARBA00023136"/>
    </source>
</evidence>